<comment type="caution">
    <text evidence="1">The sequence shown here is derived from an EMBL/GenBank/DDBJ whole genome shotgun (WGS) entry which is preliminary data.</text>
</comment>
<name>A0ACC1SSZ5_9HYPO</name>
<reference evidence="1" key="1">
    <citation type="submission" date="2022-08" db="EMBL/GenBank/DDBJ databases">
        <title>Genome Sequence of Fusarium decemcellulare.</title>
        <authorList>
            <person name="Buettner E."/>
        </authorList>
    </citation>
    <scope>NUCLEOTIDE SEQUENCE</scope>
    <source>
        <strain evidence="1">Babe19</strain>
    </source>
</reference>
<organism evidence="1 2">
    <name type="scientific">Fusarium decemcellulare</name>
    <dbReference type="NCBI Taxonomy" id="57161"/>
    <lineage>
        <taxon>Eukaryota</taxon>
        <taxon>Fungi</taxon>
        <taxon>Dikarya</taxon>
        <taxon>Ascomycota</taxon>
        <taxon>Pezizomycotina</taxon>
        <taxon>Sordariomycetes</taxon>
        <taxon>Hypocreomycetidae</taxon>
        <taxon>Hypocreales</taxon>
        <taxon>Nectriaceae</taxon>
        <taxon>Fusarium</taxon>
        <taxon>Fusarium decemcellulare species complex</taxon>
    </lineage>
</organism>
<evidence type="ECO:0000313" key="2">
    <source>
        <dbReference type="Proteomes" id="UP001148629"/>
    </source>
</evidence>
<gene>
    <name evidence="1" type="ORF">NM208_g2335</name>
</gene>
<dbReference type="EMBL" id="JANRMS010000137">
    <property type="protein sequence ID" value="KAJ3545790.1"/>
    <property type="molecule type" value="Genomic_DNA"/>
</dbReference>
<protein>
    <submittedName>
        <fullName evidence="1">Uncharacterized protein</fullName>
    </submittedName>
</protein>
<accession>A0ACC1SSZ5</accession>
<keyword evidence="2" id="KW-1185">Reference proteome</keyword>
<sequence length="864" mass="96136">MSRRGCGTCKDRKVLCDRTLPTCTRCTKAGRRCDGYGIRLSWPRKNDTRRVLLGPAPRGTAAVPRGAELHLVNATSWDLEMHYRSSTTHIAYGTSAARSKADWLAEGLRRRSTISTRAVQPGLKAPPPLVSPGLDPLEKELFQYCQIPLLFLLGDLSLHGLVMHRASLSLTTFGHDAVKIPQILIRMALSDNTPSATAIFMSMLALASFHHDGLQSRVAHFKISALRALSASTKGEVGAAESIRHVAAGMLLCTLEIQQSSTESSHWLWYVCGSKKIIKTAHLDESAHDDDFTTLIGWVQYCDVLARFSLRHWQPNLIIHEGSANITFAAFQPAVCSEAQPANLVGPSHDILYLLSEVCDTVVPPSDPRYHEVDYREYLKVLEWRLRTIPIKRPKDAAATDSHLLVELYQLATLVYLRRASVGISPERPQTVEWVQRGLNLLTDFKTCTHPFPLLIFGCEADTDEERASILELISRTESSTPFRNLGFVKAILQTIWVQNDLAEGQLDYIQNLGVVLSSTSNYHQSGSEGASLNFPNSPATEPGMRSFLAKLTGVNHARVTVRPDRDFVFLSGSGPEARGGYVQGVAELSVPSDQHVDGIQLEMTGTIAIGAHEFDTTDSGSWHKSTIFSHQWIPFNLDTALDPSGGFQDSYFRHYKWPFELHLPGSLTETVRGCNQCDVSYRLEACVIVNGGLIDQRDFMPIHIIRKPTVSEFQMMDAWTVEGTWAKSVEYQFSIGHQAIALGTFIPVELIVTKTNPDVKLSKIEFVLREVHKIKGQMFPNIPEFEGERESMRWEMPPLAEACPAHNLKYELSLPKLLKKCSPDCDTHGIVMKHLLRVDVSLLHPHGLITEASPLTETKSSHS</sequence>
<dbReference type="Proteomes" id="UP001148629">
    <property type="component" value="Unassembled WGS sequence"/>
</dbReference>
<proteinExistence type="predicted"/>
<evidence type="ECO:0000313" key="1">
    <source>
        <dbReference type="EMBL" id="KAJ3545790.1"/>
    </source>
</evidence>